<dbReference type="EnsemblFungi" id="MAPG_00361T0">
    <property type="protein sequence ID" value="MAPG_00361T0"/>
    <property type="gene ID" value="MAPG_00361"/>
</dbReference>
<sequence>MRPNIKRRGGRGSYCTQQEPGMDARSWAPGRSLSLESHACTGDVVVDRCRQMWMPLTV</sequence>
<accession>A0A0C4DKT1</accession>
<name>A0A0C4DKT1_MAGP6</name>
<evidence type="ECO:0000313" key="2">
    <source>
        <dbReference type="EMBL" id="KLU81270.1"/>
    </source>
</evidence>
<proteinExistence type="predicted"/>
<protein>
    <submittedName>
        <fullName evidence="2 3">Uncharacterized protein</fullName>
    </submittedName>
</protein>
<dbReference type="AlphaFoldDB" id="A0A0C4DKT1"/>
<reference evidence="4" key="2">
    <citation type="submission" date="2010-05" db="EMBL/GenBank/DDBJ databases">
        <title>The genome sequence of Magnaporthe poae strain ATCC 64411.</title>
        <authorList>
            <person name="Ma L.-J."/>
            <person name="Dead R."/>
            <person name="Young S."/>
            <person name="Zeng Q."/>
            <person name="Koehrsen M."/>
            <person name="Alvarado L."/>
            <person name="Berlin A."/>
            <person name="Chapman S.B."/>
            <person name="Chen Z."/>
            <person name="Freedman E."/>
            <person name="Gellesch M."/>
            <person name="Goldberg J."/>
            <person name="Griggs A."/>
            <person name="Gujja S."/>
            <person name="Heilman E.R."/>
            <person name="Heiman D."/>
            <person name="Hepburn T."/>
            <person name="Howarth C."/>
            <person name="Jen D."/>
            <person name="Larson L."/>
            <person name="Mehta T."/>
            <person name="Neiman D."/>
            <person name="Pearson M."/>
            <person name="Roberts A."/>
            <person name="Saif S."/>
            <person name="Shea T."/>
            <person name="Shenoy N."/>
            <person name="Sisk P."/>
            <person name="Stolte C."/>
            <person name="Sykes S."/>
            <person name="Walk T."/>
            <person name="White J."/>
            <person name="Yandava C."/>
            <person name="Haas B."/>
            <person name="Nusbaum C."/>
            <person name="Birren B."/>
        </authorList>
    </citation>
    <scope>NUCLEOTIDE SEQUENCE [LARGE SCALE GENOMIC DNA]</scope>
    <source>
        <strain evidence="4">ATCC 64411 / 73-15</strain>
    </source>
</reference>
<evidence type="ECO:0000313" key="3">
    <source>
        <dbReference type="EnsemblFungi" id="MAPG_00361T0"/>
    </source>
</evidence>
<reference evidence="2" key="3">
    <citation type="submission" date="2011-03" db="EMBL/GenBank/DDBJ databases">
        <title>Annotation of Magnaporthe poae ATCC 64411.</title>
        <authorList>
            <person name="Ma L.-J."/>
            <person name="Dead R."/>
            <person name="Young S.K."/>
            <person name="Zeng Q."/>
            <person name="Gargeya S."/>
            <person name="Fitzgerald M."/>
            <person name="Haas B."/>
            <person name="Abouelleil A."/>
            <person name="Alvarado L."/>
            <person name="Arachchi H.M."/>
            <person name="Berlin A."/>
            <person name="Brown A."/>
            <person name="Chapman S.B."/>
            <person name="Chen Z."/>
            <person name="Dunbar C."/>
            <person name="Freedman E."/>
            <person name="Gearin G."/>
            <person name="Gellesch M."/>
            <person name="Goldberg J."/>
            <person name="Griggs A."/>
            <person name="Gujja S."/>
            <person name="Heiman D."/>
            <person name="Howarth C."/>
            <person name="Larson L."/>
            <person name="Lui A."/>
            <person name="MacDonald P.J.P."/>
            <person name="Mehta T."/>
            <person name="Montmayeur A."/>
            <person name="Murphy C."/>
            <person name="Neiman D."/>
            <person name="Pearson M."/>
            <person name="Priest M."/>
            <person name="Roberts A."/>
            <person name="Saif S."/>
            <person name="Shea T."/>
            <person name="Shenoy N."/>
            <person name="Sisk P."/>
            <person name="Stolte C."/>
            <person name="Sykes S."/>
            <person name="Yandava C."/>
            <person name="Wortman J."/>
            <person name="Nusbaum C."/>
            <person name="Birren B."/>
        </authorList>
    </citation>
    <scope>NUCLEOTIDE SEQUENCE</scope>
    <source>
        <strain evidence="2">ATCC 64411</strain>
    </source>
</reference>
<feature type="region of interest" description="Disordered" evidence="1">
    <location>
        <begin position="1"/>
        <end position="25"/>
    </location>
</feature>
<reference evidence="2" key="1">
    <citation type="submission" date="2010-05" db="EMBL/GenBank/DDBJ databases">
        <title>The Genome Sequence of Magnaporthe poae strain ATCC 64411.</title>
        <authorList>
            <consortium name="The Broad Institute Genome Sequencing Platform"/>
            <consortium name="Broad Institute Genome Sequencing Center for Infectious Disease"/>
            <person name="Ma L.-J."/>
            <person name="Dead R."/>
            <person name="Young S."/>
            <person name="Zeng Q."/>
            <person name="Koehrsen M."/>
            <person name="Alvarado L."/>
            <person name="Berlin A."/>
            <person name="Chapman S.B."/>
            <person name="Chen Z."/>
            <person name="Freedman E."/>
            <person name="Gellesch M."/>
            <person name="Goldberg J."/>
            <person name="Griggs A."/>
            <person name="Gujja S."/>
            <person name="Heilman E.R."/>
            <person name="Heiman D."/>
            <person name="Hepburn T."/>
            <person name="Howarth C."/>
            <person name="Jen D."/>
            <person name="Larson L."/>
            <person name="Mehta T."/>
            <person name="Neiman D."/>
            <person name="Pearson M."/>
            <person name="Roberts A."/>
            <person name="Saif S."/>
            <person name="Shea T."/>
            <person name="Shenoy N."/>
            <person name="Sisk P."/>
            <person name="Stolte C."/>
            <person name="Sykes S."/>
            <person name="Walk T."/>
            <person name="White J."/>
            <person name="Yandava C."/>
            <person name="Haas B."/>
            <person name="Nusbaum C."/>
            <person name="Birren B."/>
        </authorList>
    </citation>
    <scope>NUCLEOTIDE SEQUENCE</scope>
    <source>
        <strain evidence="2">ATCC 64411</strain>
    </source>
</reference>
<evidence type="ECO:0000313" key="4">
    <source>
        <dbReference type="Proteomes" id="UP000011715"/>
    </source>
</evidence>
<keyword evidence="4" id="KW-1185">Reference proteome</keyword>
<feature type="compositionally biased region" description="Basic residues" evidence="1">
    <location>
        <begin position="1"/>
        <end position="10"/>
    </location>
</feature>
<dbReference type="VEuPathDB" id="FungiDB:MAPG_00361"/>
<organism evidence="3 4">
    <name type="scientific">Magnaporthiopsis poae (strain ATCC 64411 / 73-15)</name>
    <name type="common">Kentucky bluegrass fungus</name>
    <name type="synonym">Magnaporthe poae</name>
    <dbReference type="NCBI Taxonomy" id="644358"/>
    <lineage>
        <taxon>Eukaryota</taxon>
        <taxon>Fungi</taxon>
        <taxon>Dikarya</taxon>
        <taxon>Ascomycota</taxon>
        <taxon>Pezizomycotina</taxon>
        <taxon>Sordariomycetes</taxon>
        <taxon>Sordariomycetidae</taxon>
        <taxon>Magnaporthales</taxon>
        <taxon>Magnaporthaceae</taxon>
        <taxon>Magnaporthiopsis</taxon>
    </lineage>
</organism>
<reference evidence="3" key="5">
    <citation type="submission" date="2015-06" db="UniProtKB">
        <authorList>
            <consortium name="EnsemblFungi"/>
        </authorList>
    </citation>
    <scope>IDENTIFICATION</scope>
    <source>
        <strain evidence="3">ATCC 64411</strain>
    </source>
</reference>
<evidence type="ECO:0000256" key="1">
    <source>
        <dbReference type="SAM" id="MobiDB-lite"/>
    </source>
</evidence>
<gene>
    <name evidence="2" type="ORF">MAPG_00361</name>
</gene>
<reference evidence="3" key="4">
    <citation type="journal article" date="2015" name="G3 (Bethesda)">
        <title>Genome sequences of three phytopathogenic species of the Magnaporthaceae family of fungi.</title>
        <authorList>
            <person name="Okagaki L.H."/>
            <person name="Nunes C.C."/>
            <person name="Sailsbery J."/>
            <person name="Clay B."/>
            <person name="Brown D."/>
            <person name="John T."/>
            <person name="Oh Y."/>
            <person name="Young N."/>
            <person name="Fitzgerald M."/>
            <person name="Haas B.J."/>
            <person name="Zeng Q."/>
            <person name="Young S."/>
            <person name="Adiconis X."/>
            <person name="Fan L."/>
            <person name="Levin J.Z."/>
            <person name="Mitchell T.K."/>
            <person name="Okubara P.A."/>
            <person name="Farman M.L."/>
            <person name="Kohn L.M."/>
            <person name="Birren B."/>
            <person name="Ma L.-J."/>
            <person name="Dean R.A."/>
        </authorList>
    </citation>
    <scope>NUCLEOTIDE SEQUENCE</scope>
    <source>
        <strain evidence="3">ATCC 64411 / 73-15</strain>
    </source>
</reference>
<dbReference type="EMBL" id="ADBL01000082">
    <property type="status" value="NOT_ANNOTATED_CDS"/>
    <property type="molecule type" value="Genomic_DNA"/>
</dbReference>
<dbReference type="Proteomes" id="UP000011715">
    <property type="component" value="Unassembled WGS sequence"/>
</dbReference>
<dbReference type="EMBL" id="GL876966">
    <property type="protein sequence ID" value="KLU81270.1"/>
    <property type="molecule type" value="Genomic_DNA"/>
</dbReference>